<dbReference type="GO" id="GO:0046872">
    <property type="term" value="F:metal ion binding"/>
    <property type="evidence" value="ECO:0007669"/>
    <property type="project" value="InterPro"/>
</dbReference>
<dbReference type="PROSITE" id="PS50975">
    <property type="entry name" value="ATP_GRASP"/>
    <property type="match status" value="1"/>
</dbReference>
<organism evidence="8 9">
    <name type="scientific">Methanocalculus chunghsingensis</name>
    <dbReference type="NCBI Taxonomy" id="156457"/>
    <lineage>
        <taxon>Archaea</taxon>
        <taxon>Methanobacteriati</taxon>
        <taxon>Methanobacteriota</taxon>
        <taxon>Stenosarchaea group</taxon>
        <taxon>Methanomicrobia</taxon>
        <taxon>Methanomicrobiales</taxon>
        <taxon>Methanocalculaceae</taxon>
        <taxon>Methanocalculus</taxon>
    </lineage>
</organism>
<dbReference type="InterPro" id="IPR016102">
    <property type="entry name" value="Succinyl-CoA_synth-like"/>
</dbReference>
<proteinExistence type="predicted"/>
<dbReference type="RefSeq" id="WP_211530791.1">
    <property type="nucleotide sequence ID" value="NZ_JWHL01000008.1"/>
</dbReference>
<dbReference type="InterPro" id="IPR036291">
    <property type="entry name" value="NAD(P)-bd_dom_sf"/>
</dbReference>
<accession>A0A8J7WAD9</accession>
<evidence type="ECO:0000259" key="7">
    <source>
        <dbReference type="PROSITE" id="PS50975"/>
    </source>
</evidence>
<evidence type="ECO:0000256" key="4">
    <source>
        <dbReference type="ARBA" id="ARBA00022741"/>
    </source>
</evidence>
<dbReference type="InterPro" id="IPR051538">
    <property type="entry name" value="Acyl-CoA_Synth/Transferase"/>
</dbReference>
<evidence type="ECO:0000313" key="9">
    <source>
        <dbReference type="Proteomes" id="UP000730161"/>
    </source>
</evidence>
<dbReference type="InterPro" id="IPR032875">
    <property type="entry name" value="Succ_CoA_lig_flav_dom"/>
</dbReference>
<dbReference type="Pfam" id="PF13549">
    <property type="entry name" value="ATP-grasp_5"/>
    <property type="match status" value="1"/>
</dbReference>
<dbReference type="Pfam" id="PF13380">
    <property type="entry name" value="CoA_binding_2"/>
    <property type="match status" value="1"/>
</dbReference>
<gene>
    <name evidence="8" type="ORF">RJ53_06205</name>
</gene>
<dbReference type="Gene3D" id="3.40.50.261">
    <property type="entry name" value="Succinyl-CoA synthetase domains"/>
    <property type="match status" value="2"/>
</dbReference>
<dbReference type="GO" id="GO:0043758">
    <property type="term" value="F:acetate-CoA ligase (ADP-forming) activity"/>
    <property type="evidence" value="ECO:0007669"/>
    <property type="project" value="UniProtKB-EC"/>
</dbReference>
<dbReference type="InterPro" id="IPR011761">
    <property type="entry name" value="ATP-grasp"/>
</dbReference>
<dbReference type="AlphaFoldDB" id="A0A8J7WAD9"/>
<dbReference type="Gene3D" id="3.30.470.20">
    <property type="entry name" value="ATP-grasp fold, B domain"/>
    <property type="match status" value="1"/>
</dbReference>
<dbReference type="EC" id="6.2.1.13" evidence="2"/>
<feature type="domain" description="ATP-grasp" evidence="7">
    <location>
        <begin position="12"/>
        <end position="48"/>
    </location>
</feature>
<evidence type="ECO:0000256" key="6">
    <source>
        <dbReference type="PROSITE-ProRule" id="PRU00409"/>
    </source>
</evidence>
<dbReference type="FunFam" id="3.30.1490.20:FF:000020">
    <property type="entry name" value="Protein lysine acetyltransferase"/>
    <property type="match status" value="1"/>
</dbReference>
<evidence type="ECO:0000256" key="1">
    <source>
        <dbReference type="ARBA" id="ARBA00001619"/>
    </source>
</evidence>
<dbReference type="GO" id="GO:0005524">
    <property type="term" value="F:ATP binding"/>
    <property type="evidence" value="ECO:0007669"/>
    <property type="project" value="UniProtKB-UniRule"/>
</dbReference>
<dbReference type="InterPro" id="IPR013815">
    <property type="entry name" value="ATP_grasp_subdomain_1"/>
</dbReference>
<comment type="caution">
    <text evidence="8">The sequence shown here is derived from an EMBL/GenBank/DDBJ whole genome shotgun (WGS) entry which is preliminary data.</text>
</comment>
<dbReference type="EMBL" id="JWHL01000008">
    <property type="protein sequence ID" value="MBR1369108.1"/>
    <property type="molecule type" value="Genomic_DNA"/>
</dbReference>
<comment type="catalytic activity">
    <reaction evidence="1">
        <text>acetate + ATP + CoA = acetyl-CoA + ADP + phosphate</text>
        <dbReference type="Rhea" id="RHEA:15081"/>
        <dbReference type="ChEBI" id="CHEBI:30089"/>
        <dbReference type="ChEBI" id="CHEBI:30616"/>
        <dbReference type="ChEBI" id="CHEBI:43474"/>
        <dbReference type="ChEBI" id="CHEBI:57287"/>
        <dbReference type="ChEBI" id="CHEBI:57288"/>
        <dbReference type="ChEBI" id="CHEBI:456216"/>
        <dbReference type="EC" id="6.2.1.13"/>
    </reaction>
</comment>
<reference evidence="8" key="1">
    <citation type="submission" date="2014-12" db="EMBL/GenBank/DDBJ databases">
        <authorList>
            <person name="Huang H.-H."/>
            <person name="Chen S.-C."/>
            <person name="Lai M.-C."/>
        </authorList>
    </citation>
    <scope>NUCLEOTIDE SEQUENCE</scope>
    <source>
        <strain evidence="8">K1F9705b</strain>
    </source>
</reference>
<dbReference type="PANTHER" id="PTHR43334:SF1">
    <property type="entry name" value="3-HYDROXYPROPIONATE--COA LIGASE [ADP-FORMING]"/>
    <property type="match status" value="1"/>
</dbReference>
<dbReference type="InterPro" id="IPR003781">
    <property type="entry name" value="CoA-bd"/>
</dbReference>
<evidence type="ECO:0000256" key="5">
    <source>
        <dbReference type="ARBA" id="ARBA00022840"/>
    </source>
</evidence>
<evidence type="ECO:0000256" key="2">
    <source>
        <dbReference type="ARBA" id="ARBA00012957"/>
    </source>
</evidence>
<sequence>MAEKVVSGREAYSILAEYGIRVPEEELAGDEDEAAAIGGRIGYPVVLKIESPDIVHKSDVAGVIVGIEGEEQLREGYRDLLMRVKRLRPDARITGVRIEEEVPAGLEILIGGSTDPTFGKTITVGMGGKLVELLRDTAIRVLPIDEEEIRSMIREIRGYRLIEGFRDEPPRDEEALISVINAAGRLFLDHPEYTEFDINPLILHEKGAVAVDIRFITGDVLNEDIPEIRPLSDCILKAGSIAVIGASPNQTKIGYTITRNLLPFPGELYPVNPKHDRILGRRAYPAITDIPGAVDMAVIAVPARIVPGIIKECGEKGVKVAVVISYGFKEAGAEGERLEEEMLAIARSYDLRIVGPNSLGIMVPPAEINTTFGNNSPRPGPFGFISQSGALITTIVDWAAAEEIGFSAVISVGNQSDIGFVEYIDLLSRDDGTGAIVLYIEEIRDGKRFLESVRQVAGMKPVIAIKAGSSRIGQAAAASHTGSLTGDYQTYRAAFRQAGVVPAESIRSAFQIGGIIADQGYPKGRRGVVITSAGGFAVLSSDYADAAGVELIDLPAEAHQRMDEVLPPGWSGRNPVDMIGDATAGRFAAVLDILLENQDFWDIAIIISAPTAIADPRQIALEIVRFSDHTDNMVLAAFPGGDSVRPAIPVLRRGSVPVFSEVWDLFQSLGELPGRGERS</sequence>
<protein>
    <recommendedName>
        <fullName evidence="2">acetate--CoA ligase (ADP-forming)</fullName>
        <ecNumber evidence="2">6.2.1.13</ecNumber>
    </recommendedName>
</protein>
<dbReference type="Gene3D" id="3.30.1490.20">
    <property type="entry name" value="ATP-grasp fold, A domain"/>
    <property type="match status" value="1"/>
</dbReference>
<dbReference type="SUPFAM" id="SSF52210">
    <property type="entry name" value="Succinyl-CoA synthetase domains"/>
    <property type="match status" value="2"/>
</dbReference>
<dbReference type="PANTHER" id="PTHR43334">
    <property type="entry name" value="ACETATE--COA LIGASE [ADP-FORMING]"/>
    <property type="match status" value="1"/>
</dbReference>
<dbReference type="Proteomes" id="UP000730161">
    <property type="component" value="Unassembled WGS sequence"/>
</dbReference>
<dbReference type="Pfam" id="PF13607">
    <property type="entry name" value="Succ_CoA_lig"/>
    <property type="match status" value="1"/>
</dbReference>
<dbReference type="SUPFAM" id="SSF51735">
    <property type="entry name" value="NAD(P)-binding Rossmann-fold domains"/>
    <property type="match status" value="1"/>
</dbReference>
<keyword evidence="5 6" id="KW-0067">ATP-binding</keyword>
<dbReference type="SUPFAM" id="SSF56059">
    <property type="entry name" value="Glutathione synthetase ATP-binding domain-like"/>
    <property type="match status" value="1"/>
</dbReference>
<dbReference type="OrthoDB" id="18103at2157"/>
<evidence type="ECO:0000256" key="3">
    <source>
        <dbReference type="ARBA" id="ARBA00022598"/>
    </source>
</evidence>
<dbReference type="Gene3D" id="3.40.50.720">
    <property type="entry name" value="NAD(P)-binding Rossmann-like Domain"/>
    <property type="match status" value="1"/>
</dbReference>
<dbReference type="Pfam" id="PF19045">
    <property type="entry name" value="Ligase_CoA_2"/>
    <property type="match status" value="1"/>
</dbReference>
<dbReference type="InterPro" id="IPR043938">
    <property type="entry name" value="Ligase_CoA_dom"/>
</dbReference>
<keyword evidence="9" id="KW-1185">Reference proteome</keyword>
<name>A0A8J7WAD9_9EURY</name>
<keyword evidence="3" id="KW-0436">Ligase</keyword>
<evidence type="ECO:0000313" key="8">
    <source>
        <dbReference type="EMBL" id="MBR1369108.1"/>
    </source>
</evidence>
<keyword evidence="4 6" id="KW-0547">Nucleotide-binding</keyword>
<dbReference type="SMART" id="SM00881">
    <property type="entry name" value="CoA_binding"/>
    <property type="match status" value="1"/>
</dbReference>